<protein>
    <recommendedName>
        <fullName evidence="10">Odorant receptor</fullName>
    </recommendedName>
</protein>
<comment type="similarity">
    <text evidence="10">Belongs to the insect chemoreceptor superfamily. Heteromeric odorant receptor channel (TC 1.A.69) family.</text>
</comment>
<evidence type="ECO:0000256" key="9">
    <source>
        <dbReference type="ARBA" id="ARBA00023224"/>
    </source>
</evidence>
<dbReference type="GO" id="GO:0004984">
    <property type="term" value="F:olfactory receptor activity"/>
    <property type="evidence" value="ECO:0007669"/>
    <property type="project" value="InterPro"/>
</dbReference>
<name>A0A6P4JKL5_DROKI</name>
<feature type="transmembrane region" description="Helical" evidence="10">
    <location>
        <begin position="81"/>
        <end position="102"/>
    </location>
</feature>
<dbReference type="GO" id="GO:0005549">
    <property type="term" value="F:odorant binding"/>
    <property type="evidence" value="ECO:0007669"/>
    <property type="project" value="InterPro"/>
</dbReference>
<dbReference type="PANTHER" id="PTHR21137:SF35">
    <property type="entry name" value="ODORANT RECEPTOR 19A-RELATED"/>
    <property type="match status" value="1"/>
</dbReference>
<feature type="transmembrane region" description="Helical" evidence="10">
    <location>
        <begin position="114"/>
        <end position="134"/>
    </location>
</feature>
<comment type="subcellular location">
    <subcellularLocation>
        <location evidence="1 10">Cell membrane</location>
        <topology evidence="1 10">Multi-pass membrane protein</topology>
    </subcellularLocation>
</comment>
<keyword evidence="2" id="KW-1003">Cell membrane</keyword>
<keyword evidence="11" id="KW-1185">Reference proteome</keyword>
<organism evidence="11 12">
    <name type="scientific">Drosophila kikkawai</name>
    <name type="common">Fruit fly</name>
    <dbReference type="NCBI Taxonomy" id="30033"/>
    <lineage>
        <taxon>Eukaryota</taxon>
        <taxon>Metazoa</taxon>
        <taxon>Ecdysozoa</taxon>
        <taxon>Arthropoda</taxon>
        <taxon>Hexapoda</taxon>
        <taxon>Insecta</taxon>
        <taxon>Pterygota</taxon>
        <taxon>Neoptera</taxon>
        <taxon>Endopterygota</taxon>
        <taxon>Diptera</taxon>
        <taxon>Brachycera</taxon>
        <taxon>Muscomorpha</taxon>
        <taxon>Ephydroidea</taxon>
        <taxon>Drosophilidae</taxon>
        <taxon>Drosophila</taxon>
        <taxon>Sophophora</taxon>
    </lineage>
</organism>
<gene>
    <name evidence="12" type="primary">Or7a</name>
</gene>
<dbReference type="AlphaFoldDB" id="A0A6P4JKL5"/>
<keyword evidence="6 10" id="KW-1133">Transmembrane helix</keyword>
<evidence type="ECO:0000256" key="2">
    <source>
        <dbReference type="ARBA" id="ARBA00022475"/>
    </source>
</evidence>
<keyword evidence="7 10" id="KW-0472">Membrane</keyword>
<accession>A0A6P4JKL5</accession>
<keyword evidence="4 10" id="KW-0812">Transmembrane</keyword>
<evidence type="ECO:0000256" key="7">
    <source>
        <dbReference type="ARBA" id="ARBA00023136"/>
    </source>
</evidence>
<evidence type="ECO:0000256" key="3">
    <source>
        <dbReference type="ARBA" id="ARBA00022606"/>
    </source>
</evidence>
<evidence type="ECO:0000256" key="10">
    <source>
        <dbReference type="RuleBase" id="RU351113"/>
    </source>
</evidence>
<dbReference type="InterPro" id="IPR004117">
    <property type="entry name" value="7tm6_olfct_rcpt"/>
</dbReference>
<evidence type="ECO:0000256" key="6">
    <source>
        <dbReference type="ARBA" id="ARBA00022989"/>
    </source>
</evidence>
<feature type="transmembrane region" description="Helical" evidence="10">
    <location>
        <begin position="171"/>
        <end position="192"/>
    </location>
</feature>
<dbReference type="OrthoDB" id="6604226at2759"/>
<dbReference type="PANTHER" id="PTHR21137">
    <property type="entry name" value="ODORANT RECEPTOR"/>
    <property type="match status" value="1"/>
</dbReference>
<sequence>MAIKGLLSSFRVLKSVSAMAKASHKSKPEPEPKPKPEELLESREAFRNLFNCFYALGMQAPDGSLPTKSNAWQSIYRCFSAFMYLWQLLLVPTCFVISYRYMGGMEITQVLTSLQVAIDAVILPAKIVALAWNLHLLRRAEHHLAELDGRCKRPEEFQMIMEAVQFCNRLVWFYQLSYGFYSFSTFVCAFLLRQPPYALYLPGLDWKRSQLQFCVQAWIEFFIMNVTCLHQASDDVYAVIYLYVVRLHVRLLAMRVRRLGKSANDEATDGYPDERRQEEHCQELQRCIVDHQTLLKLLDCIGPVISGTIFVQFLITAAIMGTTMINIFIFANTNTKIASIIYLSAVTLQTAPCCYQATSLKLDNEELALAIFQCRWLGQSARFRKMLLYYLHRAQQPITLTAMKLFPINLATYFSIAKFSFSLYTLIKGMNLGERFTRTN</sequence>
<evidence type="ECO:0000313" key="11">
    <source>
        <dbReference type="Proteomes" id="UP001652661"/>
    </source>
</evidence>
<proteinExistence type="inferred from homology"/>
<dbReference type="GO" id="GO:0007165">
    <property type="term" value="P:signal transduction"/>
    <property type="evidence" value="ECO:0007669"/>
    <property type="project" value="UniProtKB-KW"/>
</dbReference>
<evidence type="ECO:0000256" key="4">
    <source>
        <dbReference type="ARBA" id="ARBA00022692"/>
    </source>
</evidence>
<dbReference type="RefSeq" id="XP_017035189.1">
    <property type="nucleotide sequence ID" value="XM_017179700.1"/>
</dbReference>
<dbReference type="GO" id="GO:0005886">
    <property type="term" value="C:plasma membrane"/>
    <property type="evidence" value="ECO:0007669"/>
    <property type="project" value="UniProtKB-SubCell"/>
</dbReference>
<evidence type="ECO:0000256" key="5">
    <source>
        <dbReference type="ARBA" id="ARBA00022725"/>
    </source>
</evidence>
<keyword evidence="5 10" id="KW-0552">Olfaction</keyword>
<comment type="caution">
    <text evidence="10">Lacks conserved residue(s) required for the propagation of feature annotation.</text>
</comment>
<evidence type="ECO:0000256" key="1">
    <source>
        <dbReference type="ARBA" id="ARBA00004651"/>
    </source>
</evidence>
<evidence type="ECO:0000256" key="8">
    <source>
        <dbReference type="ARBA" id="ARBA00023170"/>
    </source>
</evidence>
<dbReference type="Proteomes" id="UP001652661">
    <property type="component" value="Chromosome X"/>
</dbReference>
<dbReference type="Pfam" id="PF02949">
    <property type="entry name" value="7tm_6"/>
    <property type="match status" value="1"/>
</dbReference>
<keyword evidence="9 10" id="KW-0807">Transducer</keyword>
<keyword evidence="3 10" id="KW-0716">Sensory transduction</keyword>
<reference evidence="12" key="1">
    <citation type="submission" date="2025-08" db="UniProtKB">
        <authorList>
            <consortium name="RefSeq"/>
        </authorList>
    </citation>
    <scope>IDENTIFICATION</scope>
    <source>
        <strain evidence="12">14028-0561.14</strain>
        <tissue evidence="12">Whole fly</tissue>
    </source>
</reference>
<feature type="transmembrane region" description="Helical" evidence="10">
    <location>
        <begin position="304"/>
        <end position="331"/>
    </location>
</feature>
<evidence type="ECO:0000313" key="12">
    <source>
        <dbReference type="RefSeq" id="XP_017035189.1"/>
    </source>
</evidence>
<keyword evidence="8 10" id="KW-0675">Receptor</keyword>